<accession>R0J690</accession>
<keyword evidence="3" id="KW-1185">Reference proteome</keyword>
<proteinExistence type="predicted"/>
<dbReference type="Proteomes" id="UP000296049">
    <property type="component" value="Unassembled WGS sequence"/>
</dbReference>
<organism evidence="2 3">
    <name type="scientific">Anas platyrhynchos</name>
    <name type="common">Mallard</name>
    <name type="synonym">Anas boschas</name>
    <dbReference type="NCBI Taxonomy" id="8839"/>
    <lineage>
        <taxon>Eukaryota</taxon>
        <taxon>Metazoa</taxon>
        <taxon>Chordata</taxon>
        <taxon>Craniata</taxon>
        <taxon>Vertebrata</taxon>
        <taxon>Euteleostomi</taxon>
        <taxon>Archelosauria</taxon>
        <taxon>Archosauria</taxon>
        <taxon>Dinosauria</taxon>
        <taxon>Saurischia</taxon>
        <taxon>Theropoda</taxon>
        <taxon>Coelurosauria</taxon>
        <taxon>Aves</taxon>
        <taxon>Neognathae</taxon>
        <taxon>Galloanserae</taxon>
        <taxon>Anseriformes</taxon>
        <taxon>Anatidae</taxon>
        <taxon>Anatinae</taxon>
        <taxon>Anas</taxon>
    </lineage>
</organism>
<reference evidence="3" key="1">
    <citation type="journal article" date="2013" name="Nat. Genet.">
        <title>The duck genome and transcriptome provide insight into an avian influenza virus reservoir species.</title>
        <authorList>
            <person name="Huang Y."/>
            <person name="Li Y."/>
            <person name="Burt D.W."/>
            <person name="Chen H."/>
            <person name="Zhang Y."/>
            <person name="Qian W."/>
            <person name="Kim H."/>
            <person name="Gan S."/>
            <person name="Zhao Y."/>
            <person name="Li J."/>
            <person name="Yi K."/>
            <person name="Feng H."/>
            <person name="Zhu P."/>
            <person name="Li B."/>
            <person name="Liu Q."/>
            <person name="Fairley S."/>
            <person name="Magor K.E."/>
            <person name="Du Z."/>
            <person name="Hu X."/>
            <person name="Goodman L."/>
            <person name="Tafer H."/>
            <person name="Vignal A."/>
            <person name="Lee T."/>
            <person name="Kim K.W."/>
            <person name="Sheng Z."/>
            <person name="An Y."/>
            <person name="Searle S."/>
            <person name="Herrero J."/>
            <person name="Groenen M.A."/>
            <person name="Crooijmans R.P."/>
            <person name="Faraut T."/>
            <person name="Cai Q."/>
            <person name="Webster R.G."/>
            <person name="Aldridge J.R."/>
            <person name="Warren W.C."/>
            <person name="Bartschat S."/>
            <person name="Kehr S."/>
            <person name="Marz M."/>
            <person name="Stadler P.F."/>
            <person name="Smith J."/>
            <person name="Kraus R.H."/>
            <person name="Zhao Y."/>
            <person name="Ren L."/>
            <person name="Fei J."/>
            <person name="Morisson M."/>
            <person name="Kaiser P."/>
            <person name="Griffin D.K."/>
            <person name="Rao M."/>
            <person name="Pitel F."/>
            <person name="Wang J."/>
            <person name="Li N."/>
        </authorList>
    </citation>
    <scope>NUCLEOTIDE SEQUENCE [LARGE SCALE GENOMIC DNA]</scope>
</reference>
<evidence type="ECO:0000256" key="1">
    <source>
        <dbReference type="SAM" id="MobiDB-lite"/>
    </source>
</evidence>
<feature type="non-terminal residue" evidence="2">
    <location>
        <position position="1"/>
    </location>
</feature>
<evidence type="ECO:0000313" key="2">
    <source>
        <dbReference type="EMBL" id="EOA92675.1"/>
    </source>
</evidence>
<feature type="region of interest" description="Disordered" evidence="1">
    <location>
        <begin position="111"/>
        <end position="144"/>
    </location>
</feature>
<gene>
    <name evidence="2" type="ORF">Anapl_18333</name>
</gene>
<sequence>FLDAYCGYSEDRSLHANCSVNFTSGKHQRRVKPVLMHDVPEAVALRQHFPLEDQQLALTPENVVLSVRESHSDVYMAPENDSKTPMETNVKEESAFPTALAEFYEVSQRSGASAEARWPQRRECPSPMDIEPSRSMGFLENSIT</sequence>
<feature type="non-terminal residue" evidence="2">
    <location>
        <position position="144"/>
    </location>
</feature>
<dbReference type="EMBL" id="KB819464">
    <property type="protein sequence ID" value="EOA92675.1"/>
    <property type="molecule type" value="Genomic_DNA"/>
</dbReference>
<protein>
    <submittedName>
        <fullName evidence="2">Uncharacterized protein</fullName>
    </submittedName>
</protein>
<dbReference type="AlphaFoldDB" id="R0J690"/>
<name>R0J690_ANAPL</name>
<evidence type="ECO:0000313" key="3">
    <source>
        <dbReference type="Proteomes" id="UP000296049"/>
    </source>
</evidence>